<evidence type="ECO:0000313" key="2">
    <source>
        <dbReference type="Proteomes" id="UP001168642"/>
    </source>
</evidence>
<name>A0ABT8VUW5_9FLAO</name>
<dbReference type="RefSeq" id="WP_302885058.1">
    <property type="nucleotide sequence ID" value="NZ_JAUMIT010000007.1"/>
</dbReference>
<accession>A0ABT8VUW5</accession>
<dbReference type="EMBL" id="JAUMIT010000007">
    <property type="protein sequence ID" value="MDO3695757.1"/>
    <property type="molecule type" value="Genomic_DNA"/>
</dbReference>
<sequence length="625" mass="73142">MDKRLEEHIPILGRVYINLINLTSKIYDIYEQENEITRQKETPHLGLVSQAFKGISHSRYDYLILQCVISELVENNFKGTTSAQGSIKINKKEYFGNEIIKCWILLSNFGHCKNTIGDEKSILLKIIQNKSFEKNILKSIKDEQLKVWAKEVITEFDYVNFHHIISLWRIYKVLSRKKSLLNEIILVYKILLLDNEHTKDIANSGQVEQLKLIYRNIRDLSIISLDTQNSSLPISIDILSTILSFDFYENRYQETKTNELFNPIISLLCDKLYLNPKTQTFQRSYEVSAIENMSNNLNDVISKAIITGLSNPKKNNLKHFLRIQLHQDFLEKSKFKDAVRNILTIKKGVENVEASMDYNPYSKIRILDFYIDTYKFANNSLPKFLSNIGHLLEKQFKGTLEHLLDQKSNLLVGVKNGVKESEIDEASKEKIYRSLSKELSYESWDIIESQNIPTFKEILWSVLTYHIKSEYYFDIDHHISKKHKHFGVRINNNEEQIDSLKENIDIAIDENIDIDRKHELKQLKQSISREFKGTTIVCISRIIIYDYSKSPNNRKVTDIDSLVLKFNENEMILEFHESKNTKKPFNDAKKDINEKLIRVLNPNSKGYRVREVKNYGAKIVIKHKT</sequence>
<evidence type="ECO:0000313" key="1">
    <source>
        <dbReference type="EMBL" id="MDO3695757.1"/>
    </source>
</evidence>
<dbReference type="Proteomes" id="UP001168642">
    <property type="component" value="Unassembled WGS sequence"/>
</dbReference>
<proteinExistence type="predicted"/>
<organism evidence="1 2">
    <name type="scientific">Wenyingzhuangia gilva</name>
    <dbReference type="NCBI Taxonomy" id="3057677"/>
    <lineage>
        <taxon>Bacteria</taxon>
        <taxon>Pseudomonadati</taxon>
        <taxon>Bacteroidota</taxon>
        <taxon>Flavobacteriia</taxon>
        <taxon>Flavobacteriales</taxon>
        <taxon>Flavobacteriaceae</taxon>
        <taxon>Wenyingzhuangia</taxon>
    </lineage>
</organism>
<comment type="caution">
    <text evidence="1">The sequence shown here is derived from an EMBL/GenBank/DDBJ whole genome shotgun (WGS) entry which is preliminary data.</text>
</comment>
<gene>
    <name evidence="1" type="ORF">QVZ41_12980</name>
</gene>
<protein>
    <submittedName>
        <fullName evidence="1">Uncharacterized protein</fullName>
    </submittedName>
</protein>
<reference evidence="1" key="1">
    <citation type="submission" date="2023-07" db="EMBL/GenBank/DDBJ databases">
        <title>Wenyingzhuangia sp. chi5 genome sequencing and assembly.</title>
        <authorList>
            <person name="Park S."/>
        </authorList>
    </citation>
    <scope>NUCLEOTIDE SEQUENCE</scope>
    <source>
        <strain evidence="1">Chi5</strain>
    </source>
</reference>
<keyword evidence="2" id="KW-1185">Reference proteome</keyword>